<dbReference type="Gene3D" id="1.10.287.950">
    <property type="entry name" value="Methyl-accepting chemotaxis protein"/>
    <property type="match status" value="1"/>
</dbReference>
<evidence type="ECO:0000256" key="1">
    <source>
        <dbReference type="SAM" id="Coils"/>
    </source>
</evidence>
<proteinExistence type="predicted"/>
<sequence length="92" mass="10986">MKKDIENQIKKLKSKVKEYEKWSQECTSAVRRYKATTQYLKTVIQANLVEAQEHESQAQKLTSKVQEMKEKIQQLKNKISKENPKYDKKRIN</sequence>
<keyword evidence="3" id="KW-1185">Reference proteome</keyword>
<evidence type="ECO:0000313" key="2">
    <source>
        <dbReference type="EMBL" id="MDC9032256.1"/>
    </source>
</evidence>
<gene>
    <name evidence="2" type="ORF">M8044_000479</name>
</gene>
<dbReference type="EMBL" id="JANHJP010000012">
    <property type="protein sequence ID" value="MDC9032256.1"/>
    <property type="molecule type" value="Genomic_DNA"/>
</dbReference>
<evidence type="ECO:0000313" key="3">
    <source>
        <dbReference type="Proteomes" id="UP001221763"/>
    </source>
</evidence>
<protein>
    <submittedName>
        <fullName evidence="2">Uncharacterized protein</fullName>
    </submittedName>
</protein>
<dbReference type="Proteomes" id="UP001221763">
    <property type="component" value="Unassembled WGS sequence"/>
</dbReference>
<comment type="caution">
    <text evidence="2">The sequence shown here is derived from an EMBL/GenBank/DDBJ whole genome shotgun (WGS) entry which is preliminary data.</text>
</comment>
<feature type="coiled-coil region" evidence="1">
    <location>
        <begin position="51"/>
        <end position="85"/>
    </location>
</feature>
<dbReference type="RefSeq" id="WP_273585435.1">
    <property type="nucleotide sequence ID" value="NZ_JANHJP010000012.1"/>
</dbReference>
<organism evidence="2 3">
    <name type="scientific">Columbia Basin potato purple top phytoplasma</name>
    <dbReference type="NCBI Taxonomy" id="307134"/>
    <lineage>
        <taxon>Bacteria</taxon>
        <taxon>Bacillati</taxon>
        <taxon>Mycoplasmatota</taxon>
        <taxon>Mollicutes</taxon>
        <taxon>Acholeplasmatales</taxon>
        <taxon>Acholeplasmataceae</taxon>
        <taxon>Candidatus Phytoplasma</taxon>
        <taxon>16SrVI (Clover proliferation group)</taxon>
    </lineage>
</organism>
<reference evidence="2 3" key="1">
    <citation type="journal article" date="2023" name="Plant">
        <title>Draft Genome Sequence Resource of CBPPT1, a 'Candidatus Phytoplasma trifolii'-Related Strain Associated with Potato Purple Top Disease in the Columbia Basin, U.S.A.</title>
        <authorList>
            <person name="Wei W."/>
            <person name="Shao J."/>
            <person name="Bottner-Parker K.D."/>
            <person name="Zhao Y."/>
        </authorList>
    </citation>
    <scope>NUCLEOTIDE SEQUENCE [LARGE SCALE GENOMIC DNA]</scope>
    <source>
        <strain evidence="2 3">CBPPT1</strain>
    </source>
</reference>
<name>A0ABT5LAR9_9MOLU</name>
<keyword evidence="1" id="KW-0175">Coiled coil</keyword>
<accession>A0ABT5LAR9</accession>